<dbReference type="Proteomes" id="UP001320159">
    <property type="component" value="Unassembled WGS sequence"/>
</dbReference>
<feature type="domain" description="Ribosome maturation protein SDO1/SBDS N-terminal" evidence="2">
    <location>
        <begin position="7"/>
        <end position="92"/>
    </location>
</feature>
<dbReference type="SUPFAM" id="SSF89895">
    <property type="entry name" value="FYSH domain"/>
    <property type="match status" value="1"/>
</dbReference>
<dbReference type="Gene3D" id="3.30.70.240">
    <property type="match status" value="1"/>
</dbReference>
<dbReference type="SUPFAM" id="SSF54980">
    <property type="entry name" value="EF-G C-terminal domain-like"/>
    <property type="match status" value="1"/>
</dbReference>
<comment type="caution">
    <text evidence="5">The sequence shown here is derived from an EMBL/GenBank/DDBJ whole genome shotgun (WGS) entry which is preliminary data.</text>
</comment>
<accession>A0AAP2RH62</accession>
<evidence type="ECO:0000313" key="6">
    <source>
        <dbReference type="Proteomes" id="UP001320159"/>
    </source>
</evidence>
<gene>
    <name evidence="5" type="ORF">CUJ83_14180</name>
</gene>
<dbReference type="InterPro" id="IPR039100">
    <property type="entry name" value="Sdo1/SBDS-like"/>
</dbReference>
<dbReference type="EMBL" id="PGCK01000014">
    <property type="protein sequence ID" value="MCD1296147.1"/>
    <property type="molecule type" value="Genomic_DNA"/>
</dbReference>
<dbReference type="InterPro" id="IPR019783">
    <property type="entry name" value="SDO1/SBDS_N"/>
</dbReference>
<dbReference type="Pfam" id="PF01172">
    <property type="entry name" value="SBDS_N"/>
    <property type="match status" value="1"/>
</dbReference>
<keyword evidence="6" id="KW-1185">Reference proteome</keyword>
<dbReference type="NCBIfam" id="TIGR00291">
    <property type="entry name" value="RNA_SBDS"/>
    <property type="match status" value="1"/>
</dbReference>
<name>A0AAP2RH62_9EURY</name>
<protein>
    <submittedName>
        <fullName evidence="5">Ribosome assembly factor SBDS</fullName>
    </submittedName>
</protein>
<dbReference type="InterPro" id="IPR037188">
    <property type="entry name" value="Sdo1/SBDS_central_sf"/>
</dbReference>
<dbReference type="AlphaFoldDB" id="A0AAP2RH62"/>
<dbReference type="GO" id="GO:0042256">
    <property type="term" value="P:cytosolic ribosome assembly"/>
    <property type="evidence" value="ECO:0007669"/>
    <property type="project" value="InterPro"/>
</dbReference>
<dbReference type="InterPro" id="IPR035647">
    <property type="entry name" value="EFG_III/V"/>
</dbReference>
<dbReference type="InterPro" id="IPR046928">
    <property type="entry name" value="SDO1/SBDS_C"/>
</dbReference>
<dbReference type="InterPro" id="IPR002140">
    <property type="entry name" value="Sdo1/SBDS"/>
</dbReference>
<evidence type="ECO:0000313" key="5">
    <source>
        <dbReference type="EMBL" id="MCD1296147.1"/>
    </source>
</evidence>
<dbReference type="InterPro" id="IPR036786">
    <property type="entry name" value="Ribosome_mat_SBDS_N_sf"/>
</dbReference>
<proteinExistence type="inferred from homology"/>
<dbReference type="Pfam" id="PF09377">
    <property type="entry name" value="SBDS_domain_II"/>
    <property type="match status" value="1"/>
</dbReference>
<evidence type="ECO:0000256" key="1">
    <source>
        <dbReference type="ARBA" id="ARBA00007433"/>
    </source>
</evidence>
<evidence type="ECO:0000259" key="4">
    <source>
        <dbReference type="Pfam" id="PF20268"/>
    </source>
</evidence>
<evidence type="ECO:0000259" key="3">
    <source>
        <dbReference type="Pfam" id="PF09377"/>
    </source>
</evidence>
<dbReference type="SUPFAM" id="SSF109728">
    <property type="entry name" value="Hypothetical protein AF0491, middle domain"/>
    <property type="match status" value="1"/>
</dbReference>
<dbReference type="Gene3D" id="3.30.1250.10">
    <property type="entry name" value="Ribosome maturation protein SBDS, N-terminal domain"/>
    <property type="match status" value="1"/>
</dbReference>
<feature type="domain" description="Ribosome maturation protein SDO1/SBDS central" evidence="3">
    <location>
        <begin position="101"/>
        <end position="162"/>
    </location>
</feature>
<dbReference type="Pfam" id="PF20268">
    <property type="entry name" value="SBDS_C"/>
    <property type="match status" value="1"/>
</dbReference>
<dbReference type="PANTHER" id="PTHR10927:SF4">
    <property type="entry name" value="RIBOSOME MATURATION PROTEIN SDO1 HOMOLOG"/>
    <property type="match status" value="1"/>
</dbReference>
<comment type="similarity">
    <text evidence="1">Belongs to the SDO1/SBDS family.</text>
</comment>
<dbReference type="PANTHER" id="PTHR10927">
    <property type="entry name" value="RIBOSOME MATURATION PROTEIN SBDS"/>
    <property type="match status" value="1"/>
</dbReference>
<organism evidence="5 6">
    <name type="scientific">Methanooceanicella nereidis</name>
    <dbReference type="NCBI Taxonomy" id="2052831"/>
    <lineage>
        <taxon>Archaea</taxon>
        <taxon>Methanobacteriati</taxon>
        <taxon>Methanobacteriota</taxon>
        <taxon>Stenosarchaea group</taxon>
        <taxon>Methanomicrobia</taxon>
        <taxon>Methanocellales</taxon>
        <taxon>Methanocellaceae</taxon>
        <taxon>Methanooceanicella</taxon>
    </lineage>
</organism>
<feature type="domain" description="Ribosome maturation protein SDO1/SBDS C-terminal" evidence="4">
    <location>
        <begin position="164"/>
        <end position="230"/>
    </location>
</feature>
<reference evidence="5 6" key="1">
    <citation type="submission" date="2017-11" db="EMBL/GenBank/DDBJ databases">
        <title>Isolation and Characterization of Family Methanocellaceae Species from Potential Methane Hydrate Area Offshore Southwestern Taiwan.</title>
        <authorList>
            <person name="Zhang W.-L."/>
            <person name="Chen W.-C."/>
            <person name="Lai M.-C."/>
            <person name="Chen S.-C."/>
        </authorList>
    </citation>
    <scope>NUCLEOTIDE SEQUENCE [LARGE SCALE GENOMIC DNA]</scope>
    <source>
        <strain evidence="5 6">CWC-04</strain>
    </source>
</reference>
<sequence>MVALDKAVVARLKTHGEHFEILVDPEGAYDMKKGASVRLEDILAVEEVFENASRGDRVPEEDLIKAFGTTNVFDIARKIVLEGEINLTSEQRHRLIEDKRRQVVTFISRNAINPQTMTPHPPMRIERAMEEAGVHIDLTKSVEENVNLVMKAIRPIIPIRFEEVKVAVKVPANYAARAYGELQSFGKLVRDEWQNDGSWIGVIQMPAGMQPEFYDLVNKLSKGEAETKLLR</sequence>
<dbReference type="RefSeq" id="WP_230743064.1">
    <property type="nucleotide sequence ID" value="NZ_PGCK01000014.1"/>
</dbReference>
<dbReference type="Gene3D" id="1.10.10.900">
    <property type="entry name" value="SBDS protein C-terminal domain, subdomain 1"/>
    <property type="match status" value="1"/>
</dbReference>
<dbReference type="InterPro" id="IPR018978">
    <property type="entry name" value="SDO1/SBDS_central"/>
</dbReference>
<evidence type="ECO:0000259" key="2">
    <source>
        <dbReference type="Pfam" id="PF01172"/>
    </source>
</evidence>